<keyword evidence="3" id="KW-1185">Reference proteome</keyword>
<reference evidence="2" key="2">
    <citation type="submission" date="2023-06" db="EMBL/GenBank/DDBJ databases">
        <title>Black Yeasts Isolated from many extreme environments.</title>
        <authorList>
            <person name="Coleine C."/>
            <person name="Stajich J.E."/>
            <person name="Selbmann L."/>
        </authorList>
    </citation>
    <scope>NUCLEOTIDE SEQUENCE</scope>
    <source>
        <strain evidence="2">CCFEE 5200</strain>
    </source>
</reference>
<sequence length="123" mass="13634">MTGVRSMTSTAHLRVFRILSDEASNRLVVAGLICVTTFTDNRLGEPRSHVIKAYRANVVSDLAKRAEAIETPTTYSGIRVKALREDYAEEARLRNAMPMAKSSLIQVAQLLPPHLVFGHDSRV</sequence>
<dbReference type="EMBL" id="JAUJLE010000013">
    <property type="protein sequence ID" value="KAK1009645.1"/>
    <property type="molecule type" value="Genomic_DNA"/>
</dbReference>
<dbReference type="EMBL" id="JASUXU010000001">
    <property type="protein sequence ID" value="KAK0328233.1"/>
    <property type="molecule type" value="Genomic_DNA"/>
</dbReference>
<gene>
    <name evidence="1" type="ORF">LTR82_000161</name>
    <name evidence="2" type="ORF">LTR91_002785</name>
</gene>
<dbReference type="Proteomes" id="UP001168146">
    <property type="component" value="Unassembled WGS sequence"/>
</dbReference>
<comment type="caution">
    <text evidence="2">The sequence shown here is derived from an EMBL/GenBank/DDBJ whole genome shotgun (WGS) entry which is preliminary data.</text>
</comment>
<dbReference type="Proteomes" id="UP001175353">
    <property type="component" value="Unassembled WGS sequence"/>
</dbReference>
<accession>A0AAN6KZC2</accession>
<evidence type="ECO:0000313" key="3">
    <source>
        <dbReference type="Proteomes" id="UP001175353"/>
    </source>
</evidence>
<organism evidence="2 3">
    <name type="scientific">Friedmanniomyces endolithicus</name>
    <dbReference type="NCBI Taxonomy" id="329885"/>
    <lineage>
        <taxon>Eukaryota</taxon>
        <taxon>Fungi</taxon>
        <taxon>Dikarya</taxon>
        <taxon>Ascomycota</taxon>
        <taxon>Pezizomycotina</taxon>
        <taxon>Dothideomycetes</taxon>
        <taxon>Dothideomycetidae</taxon>
        <taxon>Mycosphaerellales</taxon>
        <taxon>Teratosphaeriaceae</taxon>
        <taxon>Friedmanniomyces</taxon>
    </lineage>
</organism>
<reference evidence="1" key="1">
    <citation type="submission" date="2021-12" db="EMBL/GenBank/DDBJ databases">
        <title>Black yeast isolated from Biological Soil Crust.</title>
        <authorList>
            <person name="Kurbessoian T."/>
        </authorList>
    </citation>
    <scope>NUCLEOTIDE SEQUENCE</scope>
    <source>
        <strain evidence="1">CCFEE 5208</strain>
    </source>
</reference>
<dbReference type="AlphaFoldDB" id="A0AAN6KZC2"/>
<proteinExistence type="predicted"/>
<evidence type="ECO:0000313" key="1">
    <source>
        <dbReference type="EMBL" id="KAK0328233.1"/>
    </source>
</evidence>
<name>A0AAN6KZC2_9PEZI</name>
<evidence type="ECO:0000313" key="2">
    <source>
        <dbReference type="EMBL" id="KAK1009645.1"/>
    </source>
</evidence>
<protein>
    <submittedName>
        <fullName evidence="2">Uncharacterized protein</fullName>
    </submittedName>
</protein>